<evidence type="ECO:0000313" key="3">
    <source>
        <dbReference type="Proteomes" id="UP000008204"/>
    </source>
</evidence>
<proteinExistence type="predicted"/>
<dbReference type="Proteomes" id="UP000008204">
    <property type="component" value="Chromosome"/>
</dbReference>
<evidence type="ECO:0000256" key="1">
    <source>
        <dbReference type="SAM" id="MobiDB-lite"/>
    </source>
</evidence>
<evidence type="ECO:0000313" key="2">
    <source>
        <dbReference type="EMBL" id="ACK64703.1"/>
    </source>
</evidence>
<protein>
    <submittedName>
        <fullName evidence="2">Uncharacterized protein</fullName>
    </submittedName>
</protein>
<dbReference type="eggNOG" id="ENOG5032U25">
    <property type="taxonomic scope" value="Bacteria"/>
</dbReference>
<dbReference type="AlphaFoldDB" id="B7JWQ7"/>
<organism evidence="2 3">
    <name type="scientific">Rippkaea orientalis (strain PCC 8801 / RF-1)</name>
    <name type="common">Cyanothece sp. (strain PCC 8801)</name>
    <dbReference type="NCBI Taxonomy" id="41431"/>
    <lineage>
        <taxon>Bacteria</taxon>
        <taxon>Bacillati</taxon>
        <taxon>Cyanobacteriota</taxon>
        <taxon>Cyanophyceae</taxon>
        <taxon>Oscillatoriophycideae</taxon>
        <taxon>Chroococcales</taxon>
        <taxon>Aphanothecaceae</taxon>
        <taxon>Rippkaea</taxon>
        <taxon>Rippkaea orientalis</taxon>
    </lineage>
</organism>
<dbReference type="RefSeq" id="WP_012593980.1">
    <property type="nucleotide sequence ID" value="NC_011726.1"/>
</dbReference>
<name>B7JWQ7_RIPO1</name>
<accession>B7JWQ7</accession>
<reference evidence="3" key="1">
    <citation type="journal article" date="2011" name="MBio">
        <title>Novel metabolic attributes of the genus Cyanothece, comprising a group of unicellular nitrogen-fixing Cyanobacteria.</title>
        <authorList>
            <person name="Bandyopadhyay A."/>
            <person name="Elvitigala T."/>
            <person name="Welsh E."/>
            <person name="Stockel J."/>
            <person name="Liberton M."/>
            <person name="Min H."/>
            <person name="Sherman L.A."/>
            <person name="Pakrasi H.B."/>
        </authorList>
    </citation>
    <scope>NUCLEOTIDE SEQUENCE [LARGE SCALE GENOMIC DNA]</scope>
    <source>
        <strain evidence="3">PCC 8801</strain>
    </source>
</reference>
<keyword evidence="3" id="KW-1185">Reference proteome</keyword>
<dbReference type="KEGG" id="cyp:PCC8801_0615"/>
<gene>
    <name evidence="2" type="ordered locus">PCC8801_0615</name>
</gene>
<feature type="region of interest" description="Disordered" evidence="1">
    <location>
        <begin position="1"/>
        <end position="41"/>
    </location>
</feature>
<sequence length="138" mass="15557">MTTEPNTPKNDAIEAVQPEIVDESSTITRPEPPKDAQSSIQEETTALIEAIRTKAFSEAQKAGEFARDNYLEAVRKARQDIESRQLFDPERIEEAIKQIQKEVEKDWDSVVKEVTGFGDRLNEAAKAAWDILTAPKEK</sequence>
<dbReference type="OrthoDB" id="463986at2"/>
<dbReference type="STRING" id="41431.PCC8801_0615"/>
<dbReference type="HOGENOM" id="CLU_147384_0_0_3"/>
<dbReference type="EMBL" id="CP001287">
    <property type="protein sequence ID" value="ACK64703.1"/>
    <property type="molecule type" value="Genomic_DNA"/>
</dbReference>